<dbReference type="PANTHER" id="PTHR23020">
    <property type="entry name" value="UNCHARACTERIZED NUCLEAR HORMONE RECEPTOR-RELATED"/>
    <property type="match status" value="1"/>
</dbReference>
<protein>
    <submittedName>
        <fullName evidence="2">Uncharacterized protein</fullName>
    </submittedName>
</protein>
<dbReference type="Pfam" id="PF07914">
    <property type="entry name" value="DUF1679"/>
    <property type="match status" value="1"/>
</dbReference>
<evidence type="ECO:0000313" key="1">
    <source>
        <dbReference type="Proteomes" id="UP000887540"/>
    </source>
</evidence>
<name>A0A914EKR7_9BILA</name>
<dbReference type="AlphaFoldDB" id="A0A914EKR7"/>
<dbReference type="InterPro" id="IPR052961">
    <property type="entry name" value="Oxido-Kinase-like_Enzymes"/>
</dbReference>
<dbReference type="WBParaSite" id="ACRNAN_scaffold8870.g19553.t2">
    <property type="protein sequence ID" value="ACRNAN_scaffold8870.g19553.t2"/>
    <property type="gene ID" value="ACRNAN_scaffold8870.g19553"/>
</dbReference>
<accession>A0A914EKR7</accession>
<sequence length="315" mass="36098">MASFNQLIDGKIANANLSCRDIFLIAQKIEKNWQKYQPDDVIQISLDDLGKGKGFMASVLRLQFSMKDDTILSTVLKLAVKSGTPSEETIENTTLDGSSNTIAQPITSRDVKHIVETLNANQLQNIMVDLAKFHASVLDYETRNIDFLKQFPYDNDGVKQFVNCVSGLVWKLVEIEPNLHEMITILWPYISNPEVFIENISKKYGCITHPTHDIARLMALSVDAEIRRSEELNLLKLYYKTFNGEMQKYNKSVMYGFDMLYNCYKETLAVQSLHYLFATGIWISSMSDQNKFPILLNRAKSNLEDAMEIFKNYDK</sequence>
<keyword evidence="1" id="KW-1185">Reference proteome</keyword>
<dbReference type="Proteomes" id="UP000887540">
    <property type="component" value="Unplaced"/>
</dbReference>
<organism evidence="1 2">
    <name type="scientific">Acrobeloides nanus</name>
    <dbReference type="NCBI Taxonomy" id="290746"/>
    <lineage>
        <taxon>Eukaryota</taxon>
        <taxon>Metazoa</taxon>
        <taxon>Ecdysozoa</taxon>
        <taxon>Nematoda</taxon>
        <taxon>Chromadorea</taxon>
        <taxon>Rhabditida</taxon>
        <taxon>Tylenchina</taxon>
        <taxon>Cephalobomorpha</taxon>
        <taxon>Cephaloboidea</taxon>
        <taxon>Cephalobidae</taxon>
        <taxon>Acrobeloides</taxon>
    </lineage>
</organism>
<reference evidence="2" key="1">
    <citation type="submission" date="2022-11" db="UniProtKB">
        <authorList>
            <consortium name="WormBaseParasite"/>
        </authorList>
    </citation>
    <scope>IDENTIFICATION</scope>
</reference>
<evidence type="ECO:0000313" key="2">
    <source>
        <dbReference type="WBParaSite" id="ACRNAN_scaffold8870.g19553.t2"/>
    </source>
</evidence>
<dbReference type="InterPro" id="IPR012877">
    <property type="entry name" value="Dhs-27"/>
</dbReference>
<dbReference type="PANTHER" id="PTHR23020:SF41">
    <property type="entry name" value="AMINOGLYCOSIDE PHOSPHOTRANSFERASE DOMAIN-CONTAINING PROTEIN"/>
    <property type="match status" value="1"/>
</dbReference>
<proteinExistence type="predicted"/>